<comment type="caution">
    <text evidence="2">The sequence shown here is derived from an EMBL/GenBank/DDBJ whole genome shotgun (WGS) entry which is preliminary data.</text>
</comment>
<feature type="compositionally biased region" description="Polar residues" evidence="1">
    <location>
        <begin position="72"/>
        <end position="82"/>
    </location>
</feature>
<evidence type="ECO:0000313" key="2">
    <source>
        <dbReference type="EMBL" id="KAG7297523.1"/>
    </source>
</evidence>
<gene>
    <name evidence="2" type="ORF">JYU34_019536</name>
</gene>
<feature type="region of interest" description="Disordered" evidence="1">
    <location>
        <begin position="104"/>
        <end position="165"/>
    </location>
</feature>
<proteinExistence type="predicted"/>
<protein>
    <submittedName>
        <fullName evidence="2">Uncharacterized protein</fullName>
    </submittedName>
</protein>
<sequence>MVTTELLNRRPLSPAKSPSRGGAADSGDGPAPREGLPGWRCINLDWTHDPPPSHLEAGPRASRGLHGRGSTHGPSSQGSTQGRYCGSPPRSPVWVVPVVEIRKQTSSSTLHGDEESAADEEQREMQAAATQVNPRSDKSNQEGSSNAEVAAHTPSVNPSPSSSPVNVAGALAQYVTTPPAEPVWVVPILSTKPPSCPPSASVEDQQPCEDTCGVSVQAGRPRVHSCVVPNECCARALMNEHVRRAQRHLRALSKLQRLVGGDVVN</sequence>
<name>A0ABQ7PX09_PLUXY</name>
<feature type="compositionally biased region" description="Low complexity" evidence="1">
    <location>
        <begin position="154"/>
        <end position="165"/>
    </location>
</feature>
<dbReference type="Proteomes" id="UP000823941">
    <property type="component" value="Chromosome 26"/>
</dbReference>
<dbReference type="EMBL" id="JAHIBW010000026">
    <property type="protein sequence ID" value="KAG7297523.1"/>
    <property type="molecule type" value="Genomic_DNA"/>
</dbReference>
<evidence type="ECO:0000313" key="3">
    <source>
        <dbReference type="Proteomes" id="UP000823941"/>
    </source>
</evidence>
<feature type="region of interest" description="Disordered" evidence="1">
    <location>
        <begin position="1"/>
        <end position="92"/>
    </location>
</feature>
<reference evidence="2 3" key="1">
    <citation type="submission" date="2021-06" db="EMBL/GenBank/DDBJ databases">
        <title>A haploid diamondback moth (Plutella xylostella L.) genome assembly resolves 31 chromosomes and identifies a diamide resistance mutation.</title>
        <authorList>
            <person name="Ward C.M."/>
            <person name="Perry K.D."/>
            <person name="Baker G."/>
            <person name="Powis K."/>
            <person name="Heckel D.G."/>
            <person name="Baxter S.W."/>
        </authorList>
    </citation>
    <scope>NUCLEOTIDE SEQUENCE [LARGE SCALE GENOMIC DNA]</scope>
    <source>
        <strain evidence="2 3">LV</strain>
        <tissue evidence="2">Single pupa</tissue>
    </source>
</reference>
<evidence type="ECO:0000256" key="1">
    <source>
        <dbReference type="SAM" id="MobiDB-lite"/>
    </source>
</evidence>
<keyword evidence="3" id="KW-1185">Reference proteome</keyword>
<accession>A0ABQ7PX09</accession>
<organism evidence="2 3">
    <name type="scientific">Plutella xylostella</name>
    <name type="common">Diamondback moth</name>
    <name type="synonym">Plutella maculipennis</name>
    <dbReference type="NCBI Taxonomy" id="51655"/>
    <lineage>
        <taxon>Eukaryota</taxon>
        <taxon>Metazoa</taxon>
        <taxon>Ecdysozoa</taxon>
        <taxon>Arthropoda</taxon>
        <taxon>Hexapoda</taxon>
        <taxon>Insecta</taxon>
        <taxon>Pterygota</taxon>
        <taxon>Neoptera</taxon>
        <taxon>Endopterygota</taxon>
        <taxon>Lepidoptera</taxon>
        <taxon>Glossata</taxon>
        <taxon>Ditrysia</taxon>
        <taxon>Yponomeutoidea</taxon>
        <taxon>Plutellidae</taxon>
        <taxon>Plutella</taxon>
    </lineage>
</organism>
<feature type="compositionally biased region" description="Low complexity" evidence="1">
    <location>
        <begin position="17"/>
        <end position="33"/>
    </location>
</feature>